<feature type="transmembrane region" description="Helical" evidence="1">
    <location>
        <begin position="123"/>
        <end position="141"/>
    </location>
</feature>
<accession>A0A1G1ZQQ7</accession>
<feature type="transmembrane region" description="Helical" evidence="1">
    <location>
        <begin position="38"/>
        <end position="57"/>
    </location>
</feature>
<feature type="transmembrane region" description="Helical" evidence="1">
    <location>
        <begin position="206"/>
        <end position="237"/>
    </location>
</feature>
<evidence type="ECO:0000313" key="3">
    <source>
        <dbReference type="Proteomes" id="UP000177690"/>
    </source>
</evidence>
<keyword evidence="1" id="KW-0812">Transmembrane</keyword>
<protein>
    <submittedName>
        <fullName evidence="2">Uncharacterized protein</fullName>
    </submittedName>
</protein>
<evidence type="ECO:0000313" key="2">
    <source>
        <dbReference type="EMBL" id="OGY66789.1"/>
    </source>
</evidence>
<evidence type="ECO:0000256" key="1">
    <source>
        <dbReference type="SAM" id="Phobius"/>
    </source>
</evidence>
<dbReference type="EMBL" id="MHJL01000035">
    <property type="protein sequence ID" value="OGY66789.1"/>
    <property type="molecule type" value="Genomic_DNA"/>
</dbReference>
<gene>
    <name evidence="2" type="ORF">A3I24_03520</name>
</gene>
<keyword evidence="1" id="KW-1133">Transmembrane helix</keyword>
<dbReference type="AlphaFoldDB" id="A0A1G1ZQQ7"/>
<dbReference type="STRING" id="1798409.A3I24_03520"/>
<organism evidence="2 3">
    <name type="scientific">Candidatus Harrisonbacteria bacterium RIFCSPLOWO2_02_FULL_41_13b</name>
    <dbReference type="NCBI Taxonomy" id="1798409"/>
    <lineage>
        <taxon>Bacteria</taxon>
        <taxon>Candidatus Harrisoniibacteriota</taxon>
    </lineage>
</organism>
<sequence length="257" mass="28918">MTKRIILTAVACFLSFVFWFKAKPWIVDPLRFQDVNVWLWPVIILIAYTALLALSFLLLPKLYRLVAVVFNLGIFLIFFGVQEIVLAGGAIALLIQLSAIRAVQNAGDNSLHFKFVPALKPGISRLLTGVFILVSFAYFLSPGVQASAQNKELPQGIRKTIQIVVGNYIGENLEIQNPRLKAETNNYIIKQVTTFLQPYFKFLPPILAFGLFLILQGISVVFVWLAVLLAFIVFWIFKTQGLVKIDKKPKEADVLSF</sequence>
<dbReference type="Proteomes" id="UP000177690">
    <property type="component" value="Unassembled WGS sequence"/>
</dbReference>
<comment type="caution">
    <text evidence="2">The sequence shown here is derived from an EMBL/GenBank/DDBJ whole genome shotgun (WGS) entry which is preliminary data.</text>
</comment>
<keyword evidence="1" id="KW-0472">Membrane</keyword>
<reference evidence="2 3" key="1">
    <citation type="journal article" date="2016" name="Nat. Commun.">
        <title>Thousands of microbial genomes shed light on interconnected biogeochemical processes in an aquifer system.</title>
        <authorList>
            <person name="Anantharaman K."/>
            <person name="Brown C.T."/>
            <person name="Hug L.A."/>
            <person name="Sharon I."/>
            <person name="Castelle C.J."/>
            <person name="Probst A.J."/>
            <person name="Thomas B.C."/>
            <person name="Singh A."/>
            <person name="Wilkins M.J."/>
            <person name="Karaoz U."/>
            <person name="Brodie E.L."/>
            <person name="Williams K.H."/>
            <person name="Hubbard S.S."/>
            <person name="Banfield J.F."/>
        </authorList>
    </citation>
    <scope>NUCLEOTIDE SEQUENCE [LARGE SCALE GENOMIC DNA]</scope>
</reference>
<name>A0A1G1ZQQ7_9BACT</name>
<proteinExistence type="predicted"/>